<dbReference type="SUPFAM" id="SSF47986">
    <property type="entry name" value="DEATH domain"/>
    <property type="match status" value="1"/>
</dbReference>
<dbReference type="InterPro" id="IPR000488">
    <property type="entry name" value="Death_dom"/>
</dbReference>
<evidence type="ECO:0000256" key="1">
    <source>
        <dbReference type="SAM" id="Phobius"/>
    </source>
</evidence>
<feature type="transmembrane region" description="Helical" evidence="1">
    <location>
        <begin position="184"/>
        <end position="209"/>
    </location>
</feature>
<keyword evidence="1" id="KW-0812">Transmembrane</keyword>
<dbReference type="EMBL" id="WHWB01031948">
    <property type="protein sequence ID" value="KAJ7427517.1"/>
    <property type="molecule type" value="Genomic_DNA"/>
</dbReference>
<name>A0ABQ9DYI0_9PASS</name>
<keyword evidence="5" id="KW-1185">Reference proteome</keyword>
<keyword evidence="1" id="KW-0472">Membrane</keyword>
<reference evidence="4" key="1">
    <citation type="submission" date="2019-10" db="EMBL/GenBank/DDBJ databases">
        <authorList>
            <person name="Soares A.E.R."/>
            <person name="Aleixo A."/>
            <person name="Schneider P."/>
            <person name="Miyaki C.Y."/>
            <person name="Schneider M.P."/>
            <person name="Mello C."/>
            <person name="Vasconcelos A.T.R."/>
        </authorList>
    </citation>
    <scope>NUCLEOTIDE SEQUENCE</scope>
    <source>
        <tissue evidence="4">Muscle</tissue>
    </source>
</reference>
<comment type="caution">
    <text evidence="4">The sequence shown here is derived from an EMBL/GenBank/DDBJ whole genome shotgun (WGS) entry which is preliminary data.</text>
</comment>
<proteinExistence type="predicted"/>
<evidence type="ECO:0000259" key="3">
    <source>
        <dbReference type="PROSITE" id="PS50017"/>
    </source>
</evidence>
<evidence type="ECO:0000256" key="2">
    <source>
        <dbReference type="SAM" id="SignalP"/>
    </source>
</evidence>
<accession>A0ABQ9DYI0</accession>
<gene>
    <name evidence="4" type="ORF">WISP_06208</name>
</gene>
<protein>
    <submittedName>
        <fullName evidence="4">Fidgetin-like protein 2</fullName>
    </submittedName>
</protein>
<dbReference type="Gene3D" id="1.10.533.10">
    <property type="entry name" value="Death Domain, Fas"/>
    <property type="match status" value="1"/>
</dbReference>
<dbReference type="InterPro" id="IPR011029">
    <property type="entry name" value="DEATH-like_dom_sf"/>
</dbReference>
<feature type="domain" description="Death" evidence="3">
    <location>
        <begin position="86"/>
        <end position="122"/>
    </location>
</feature>
<feature type="chain" id="PRO_5045552645" evidence="2">
    <location>
        <begin position="19"/>
        <end position="218"/>
    </location>
</feature>
<keyword evidence="1" id="KW-1133">Transmembrane helix</keyword>
<dbReference type="PROSITE" id="PS50017">
    <property type="entry name" value="DEATH_DOMAIN"/>
    <property type="match status" value="1"/>
</dbReference>
<organism evidence="4 5">
    <name type="scientific">Willisornis vidua</name>
    <name type="common">Xingu scale-backed antbird</name>
    <dbReference type="NCBI Taxonomy" id="1566151"/>
    <lineage>
        <taxon>Eukaryota</taxon>
        <taxon>Metazoa</taxon>
        <taxon>Chordata</taxon>
        <taxon>Craniata</taxon>
        <taxon>Vertebrata</taxon>
        <taxon>Euteleostomi</taxon>
        <taxon>Archelosauria</taxon>
        <taxon>Archosauria</taxon>
        <taxon>Dinosauria</taxon>
        <taxon>Saurischia</taxon>
        <taxon>Theropoda</taxon>
        <taxon>Coelurosauria</taxon>
        <taxon>Aves</taxon>
        <taxon>Neognathae</taxon>
        <taxon>Neoaves</taxon>
        <taxon>Telluraves</taxon>
        <taxon>Australaves</taxon>
        <taxon>Passeriformes</taxon>
        <taxon>Thamnophilidae</taxon>
        <taxon>Willisornis</taxon>
    </lineage>
</organism>
<evidence type="ECO:0000313" key="4">
    <source>
        <dbReference type="EMBL" id="KAJ7427517.1"/>
    </source>
</evidence>
<feature type="signal peptide" evidence="2">
    <location>
        <begin position="1"/>
        <end position="18"/>
    </location>
</feature>
<dbReference type="Proteomes" id="UP001145742">
    <property type="component" value="Unassembled WGS sequence"/>
</dbReference>
<evidence type="ECO:0000313" key="5">
    <source>
        <dbReference type="Proteomes" id="UP001145742"/>
    </source>
</evidence>
<keyword evidence="2" id="KW-0732">Signal</keyword>
<sequence length="218" mass="24185">MLVPVGLTLLLLTVGGSADDTVAATVGRHTMGRIAELLSPSECHQLQAELNGPDEELAELQHLLERSSPVRRRRSRRGPSGCSEALRHWMVTAGETVTWDRLVRSLSHIGRSDIARELGKNLNQDRSLQLQRNVQGYSQSVQHLSSVQLQPQPGGPRGRRAPHAGTLLLERLRPPRYGRDPLGWVQPVVVGVLGAFLTSIFLTVTLMYYCHWRRLLGA</sequence>